<dbReference type="EMBL" id="NQYH01000003">
    <property type="protein sequence ID" value="RIY41519.1"/>
    <property type="molecule type" value="Genomic_DNA"/>
</dbReference>
<organism evidence="3 4">
    <name type="scientific">Neopusillimonas maritima</name>
    <dbReference type="NCBI Taxonomy" id="2026239"/>
    <lineage>
        <taxon>Bacteria</taxon>
        <taxon>Pseudomonadati</taxon>
        <taxon>Pseudomonadota</taxon>
        <taxon>Betaproteobacteria</taxon>
        <taxon>Burkholderiales</taxon>
        <taxon>Alcaligenaceae</taxon>
        <taxon>Neopusillimonas</taxon>
    </lineage>
</organism>
<comment type="caution">
    <text evidence="3">The sequence shown here is derived from an EMBL/GenBank/DDBJ whole genome shotgun (WGS) entry which is preliminary data.</text>
</comment>
<dbReference type="Pfam" id="PF00857">
    <property type="entry name" value="Isochorismatase"/>
    <property type="match status" value="1"/>
</dbReference>
<gene>
    <name evidence="3" type="ORF">CJP73_05960</name>
</gene>
<dbReference type="PANTHER" id="PTHR43540:SF6">
    <property type="entry name" value="ISOCHORISMATASE-LIKE DOMAIN-CONTAINING PROTEIN"/>
    <property type="match status" value="1"/>
</dbReference>
<evidence type="ECO:0000313" key="3">
    <source>
        <dbReference type="EMBL" id="RIY41519.1"/>
    </source>
</evidence>
<dbReference type="SUPFAM" id="SSF52499">
    <property type="entry name" value="Isochorismatase-like hydrolases"/>
    <property type="match status" value="1"/>
</dbReference>
<accession>A0A3A1YW73</accession>
<dbReference type="Proteomes" id="UP000266206">
    <property type="component" value="Unassembled WGS sequence"/>
</dbReference>
<reference evidence="3 4" key="1">
    <citation type="submission" date="2017-08" db="EMBL/GenBank/DDBJ databases">
        <title>Pusillimonas indicus sp. nov., a member of the family Alcaligenaceae isolated from surface seawater.</title>
        <authorList>
            <person name="Li J."/>
        </authorList>
    </citation>
    <scope>NUCLEOTIDE SEQUENCE [LARGE SCALE GENOMIC DNA]</scope>
    <source>
        <strain evidence="3 4">L52-1-41</strain>
    </source>
</reference>
<evidence type="ECO:0000259" key="2">
    <source>
        <dbReference type="Pfam" id="PF00857"/>
    </source>
</evidence>
<dbReference type="OrthoDB" id="9781985at2"/>
<dbReference type="InterPro" id="IPR036380">
    <property type="entry name" value="Isochorismatase-like_sf"/>
</dbReference>
<protein>
    <submittedName>
        <fullName evidence="3">Isochorismatase</fullName>
    </submittedName>
</protein>
<proteinExistence type="predicted"/>
<dbReference type="PANTHER" id="PTHR43540">
    <property type="entry name" value="PEROXYUREIDOACRYLATE/UREIDOACRYLATE AMIDOHYDROLASE-RELATED"/>
    <property type="match status" value="1"/>
</dbReference>
<sequence>MHKIQLNPELVERSRGHRGRVQAFHRIDPRKTAHLIIDMQNGFVEPGGAVEIPLAREIVPNINKVSSEVRRAGGVNVFLRFTYDETEATPWTVWYNVIASPESKRASAEAFWEGAHGHQLWPELEVQDDDLIVNKTRFSGFTPGTSELDRILKERGIETVIISGTMSNCCSESTARDAQQMNYQVVFLADANATLTDEEHNATLNNVQTLFGDVLMADDVPHLWP</sequence>
<evidence type="ECO:0000256" key="1">
    <source>
        <dbReference type="ARBA" id="ARBA00022801"/>
    </source>
</evidence>
<dbReference type="CDD" id="cd00431">
    <property type="entry name" value="cysteine_hydrolases"/>
    <property type="match status" value="1"/>
</dbReference>
<dbReference type="InterPro" id="IPR050272">
    <property type="entry name" value="Isochorismatase-like_hydrls"/>
</dbReference>
<feature type="domain" description="Isochorismatase-like" evidence="2">
    <location>
        <begin position="32"/>
        <end position="218"/>
    </location>
</feature>
<evidence type="ECO:0000313" key="4">
    <source>
        <dbReference type="Proteomes" id="UP000266206"/>
    </source>
</evidence>
<name>A0A3A1YW73_9BURK</name>
<dbReference type="RefSeq" id="WP_119515776.1">
    <property type="nucleotide sequence ID" value="NZ_NQYH01000003.1"/>
</dbReference>
<dbReference type="Gene3D" id="3.40.50.850">
    <property type="entry name" value="Isochorismatase-like"/>
    <property type="match status" value="1"/>
</dbReference>
<dbReference type="AlphaFoldDB" id="A0A3A1YW73"/>
<dbReference type="GO" id="GO:0016787">
    <property type="term" value="F:hydrolase activity"/>
    <property type="evidence" value="ECO:0007669"/>
    <property type="project" value="UniProtKB-KW"/>
</dbReference>
<dbReference type="InterPro" id="IPR000868">
    <property type="entry name" value="Isochorismatase-like_dom"/>
</dbReference>
<keyword evidence="1" id="KW-0378">Hydrolase</keyword>